<name>A0A845GZB9_9BURK</name>
<feature type="transmembrane region" description="Helical" evidence="1">
    <location>
        <begin position="159"/>
        <end position="186"/>
    </location>
</feature>
<dbReference type="GO" id="GO:0006508">
    <property type="term" value="P:proteolysis"/>
    <property type="evidence" value="ECO:0007669"/>
    <property type="project" value="UniProtKB-KW"/>
</dbReference>
<comment type="caution">
    <text evidence="3">The sequence shown here is derived from an EMBL/GenBank/DDBJ whole genome shotgun (WGS) entry which is preliminary data.</text>
</comment>
<feature type="transmembrane region" description="Helical" evidence="1">
    <location>
        <begin position="6"/>
        <end position="26"/>
    </location>
</feature>
<proteinExistence type="predicted"/>
<reference evidence="3" key="1">
    <citation type="submission" date="2019-12" db="EMBL/GenBank/DDBJ databases">
        <title>Novel species isolated from a subtropical stream in China.</title>
        <authorList>
            <person name="Lu H."/>
        </authorList>
    </citation>
    <scope>NUCLEOTIDE SEQUENCE [LARGE SCALE GENOMIC DNA]</scope>
    <source>
        <strain evidence="3">FT81W</strain>
    </source>
</reference>
<dbReference type="NCBIfam" id="TIGR03008">
    <property type="entry name" value="pepcterm_CAAX"/>
    <property type="match status" value="1"/>
</dbReference>
<evidence type="ECO:0000256" key="1">
    <source>
        <dbReference type="SAM" id="Phobius"/>
    </source>
</evidence>
<keyword evidence="3" id="KW-0645">Protease</keyword>
<feature type="transmembrane region" description="Helical" evidence="1">
    <location>
        <begin position="68"/>
        <end position="88"/>
    </location>
</feature>
<accession>A0A845GZB9</accession>
<protein>
    <submittedName>
        <fullName evidence="3">CAAX prenyl protease-related protein</fullName>
    </submittedName>
</protein>
<feature type="transmembrane region" description="Helical" evidence="1">
    <location>
        <begin position="38"/>
        <end position="56"/>
    </location>
</feature>
<dbReference type="GO" id="GO:0080120">
    <property type="term" value="P:CAAX-box protein maturation"/>
    <property type="evidence" value="ECO:0007669"/>
    <property type="project" value="UniProtKB-ARBA"/>
</dbReference>
<feature type="transmembrane region" description="Helical" evidence="1">
    <location>
        <begin position="193"/>
        <end position="212"/>
    </location>
</feature>
<keyword evidence="1" id="KW-0472">Membrane</keyword>
<evidence type="ECO:0000313" key="4">
    <source>
        <dbReference type="Proteomes" id="UP000447355"/>
    </source>
</evidence>
<dbReference type="Proteomes" id="UP000447355">
    <property type="component" value="Unassembled WGS sequence"/>
</dbReference>
<keyword evidence="1" id="KW-1133">Transmembrane helix</keyword>
<sequence length="220" mass="24917">MFDQGARARVLPFVIYIGFIIVADVLARCGWTAAELRWLYAVKVAAVLAALVWYRRRYTELALPLPRGRVLAVSVVCGIAVWWLWIRLNASWMVLGDSTGFDPRSEGRIDWLLVTVRLAGAALVVPVMEELFWRSFLMRFLDAPAFLQGDPARVKNTTFIITVLLFGFEHTLWFAGVVAGAVYTILYMRSRSLWAPVIAHGVTNGLLGIWIISTDHWAYW</sequence>
<organism evidence="3 4">
    <name type="scientific">Duganella vulcania</name>
    <dbReference type="NCBI Taxonomy" id="2692166"/>
    <lineage>
        <taxon>Bacteria</taxon>
        <taxon>Pseudomonadati</taxon>
        <taxon>Pseudomonadota</taxon>
        <taxon>Betaproteobacteria</taxon>
        <taxon>Burkholderiales</taxon>
        <taxon>Oxalobacteraceae</taxon>
        <taxon>Telluria group</taxon>
        <taxon>Duganella</taxon>
    </lineage>
</organism>
<dbReference type="Pfam" id="PF02517">
    <property type="entry name" value="Rce1-like"/>
    <property type="match status" value="1"/>
</dbReference>
<evidence type="ECO:0000259" key="2">
    <source>
        <dbReference type="Pfam" id="PF02517"/>
    </source>
</evidence>
<dbReference type="AlphaFoldDB" id="A0A845GZB9"/>
<dbReference type="RefSeq" id="WP_161086870.1">
    <property type="nucleotide sequence ID" value="NZ_WWCX01000096.1"/>
</dbReference>
<dbReference type="EMBL" id="WWCX01000096">
    <property type="protein sequence ID" value="MYM98007.1"/>
    <property type="molecule type" value="Genomic_DNA"/>
</dbReference>
<dbReference type="GO" id="GO:0004175">
    <property type="term" value="F:endopeptidase activity"/>
    <property type="evidence" value="ECO:0007669"/>
    <property type="project" value="UniProtKB-ARBA"/>
</dbReference>
<dbReference type="InterPro" id="IPR003675">
    <property type="entry name" value="Rce1/LyrA-like_dom"/>
</dbReference>
<feature type="domain" description="CAAX prenyl protease 2/Lysostaphin resistance protein A-like" evidence="2">
    <location>
        <begin position="115"/>
        <end position="205"/>
    </location>
</feature>
<keyword evidence="1" id="KW-0812">Transmembrane</keyword>
<dbReference type="InterPro" id="IPR014346">
    <property type="entry name" value="Prenyl_protease-related"/>
</dbReference>
<evidence type="ECO:0000313" key="3">
    <source>
        <dbReference type="EMBL" id="MYM98007.1"/>
    </source>
</evidence>
<keyword evidence="3" id="KW-0378">Hydrolase</keyword>
<gene>
    <name evidence="3" type="ORF">GTP90_29590</name>
</gene>